<evidence type="ECO:0000313" key="3">
    <source>
        <dbReference type="EMBL" id="MFC7082589.1"/>
    </source>
</evidence>
<proteinExistence type="predicted"/>
<dbReference type="Proteomes" id="UP001596407">
    <property type="component" value="Unassembled WGS sequence"/>
</dbReference>
<name>A0ABD5WWR9_9EURY</name>
<dbReference type="GeneID" id="79303932"/>
<evidence type="ECO:0000313" key="2">
    <source>
        <dbReference type="EMBL" id="MFC7079569.1"/>
    </source>
</evidence>
<protein>
    <recommendedName>
        <fullName evidence="6">Major facilitator superfamily (MFS) profile domain-containing protein</fullName>
    </recommendedName>
</protein>
<dbReference type="InterPro" id="IPR058342">
    <property type="entry name" value="DUF8029"/>
</dbReference>
<keyword evidence="1" id="KW-0472">Membrane</keyword>
<evidence type="ECO:0008006" key="6">
    <source>
        <dbReference type="Google" id="ProtNLM"/>
    </source>
</evidence>
<feature type="transmembrane region" description="Helical" evidence="1">
    <location>
        <begin position="41"/>
        <end position="62"/>
    </location>
</feature>
<reference evidence="3" key="1">
    <citation type="journal article" date="2014" name="Int. J. Syst. Evol. Microbiol.">
        <title>Complete genome sequence of Corynebacterium casei LMG S-19264T (=DSM 44701T), isolated from a smear-ripened cheese.</title>
        <authorList>
            <consortium name="US DOE Joint Genome Institute (JGI-PGF)"/>
            <person name="Walter F."/>
            <person name="Albersmeier A."/>
            <person name="Kalinowski J."/>
            <person name="Ruckert C."/>
        </authorList>
    </citation>
    <scope>NUCLEOTIDE SEQUENCE [LARGE SCALE GENOMIC DNA]</scope>
    <source>
        <strain evidence="3">CCM 7472</strain>
    </source>
</reference>
<dbReference type="EMBL" id="JBHSZH010000005">
    <property type="protein sequence ID" value="MFC7082589.1"/>
    <property type="molecule type" value="Genomic_DNA"/>
</dbReference>
<dbReference type="AlphaFoldDB" id="A0ABD5WWR9"/>
<dbReference type="EMBL" id="JBHSZH010000005">
    <property type="protein sequence ID" value="MFC7079569.1"/>
    <property type="molecule type" value="Genomic_DNA"/>
</dbReference>
<comment type="caution">
    <text evidence="3">The sequence shown here is derived from an EMBL/GenBank/DDBJ whole genome shotgun (WGS) entry which is preliminary data.</text>
</comment>
<evidence type="ECO:0000313" key="5">
    <source>
        <dbReference type="Proteomes" id="UP001596407"/>
    </source>
</evidence>
<gene>
    <name evidence="2" type="ORF">ACFQJ6_04840</name>
    <name evidence="3" type="ORF">ACFQJ6_23495</name>
    <name evidence="4" type="ORF">ACFQJ6_23540</name>
</gene>
<feature type="transmembrane region" description="Helical" evidence="1">
    <location>
        <begin position="12"/>
        <end position="34"/>
    </location>
</feature>
<dbReference type="RefSeq" id="WP_276279366.1">
    <property type="nucleotide sequence ID" value="NZ_CP119809.1"/>
</dbReference>
<evidence type="ECO:0000313" key="4">
    <source>
        <dbReference type="EMBL" id="MFC7082593.1"/>
    </source>
</evidence>
<evidence type="ECO:0000256" key="1">
    <source>
        <dbReference type="SAM" id="Phobius"/>
    </source>
</evidence>
<keyword evidence="1" id="KW-0812">Transmembrane</keyword>
<accession>A0ABD5WWR9</accession>
<sequence length="63" mass="6277">MSASLATPLATGLLGTPLGTLLVALVGLAAVVLVGRILLNLAWRLLLVAIVVVGALYTAGVLL</sequence>
<organism evidence="3 5">
    <name type="scientific">Halorussus caseinilyticus</name>
    <dbReference type="NCBI Taxonomy" id="3034025"/>
    <lineage>
        <taxon>Archaea</taxon>
        <taxon>Methanobacteriati</taxon>
        <taxon>Methanobacteriota</taxon>
        <taxon>Stenosarchaea group</taxon>
        <taxon>Halobacteria</taxon>
        <taxon>Halobacteriales</taxon>
        <taxon>Haladaptataceae</taxon>
        <taxon>Halorussus</taxon>
    </lineage>
</organism>
<dbReference type="EMBL" id="JBHSZH010000006">
    <property type="protein sequence ID" value="MFC7082593.1"/>
    <property type="molecule type" value="Genomic_DNA"/>
</dbReference>
<keyword evidence="1" id="KW-1133">Transmembrane helix</keyword>
<dbReference type="Pfam" id="PF26072">
    <property type="entry name" value="DUF8029"/>
    <property type="match status" value="1"/>
</dbReference>
<keyword evidence="5" id="KW-1185">Reference proteome</keyword>
<reference evidence="3" key="3">
    <citation type="submission" date="2024-09" db="EMBL/GenBank/DDBJ databases">
        <authorList>
            <person name="Sun Q."/>
        </authorList>
    </citation>
    <scope>NUCLEOTIDE SEQUENCE</scope>
    <source>
        <strain evidence="3">CCM 7472</strain>
    </source>
</reference>
<reference evidence="5" key="2">
    <citation type="journal article" date="2019" name="Int. J. Syst. Evol. Microbiol.">
        <title>The Global Catalogue of Microorganisms (GCM) 10K type strain sequencing project: providing services to taxonomists for standard genome sequencing and annotation.</title>
        <authorList>
            <consortium name="The Broad Institute Genomics Platform"/>
            <consortium name="The Broad Institute Genome Sequencing Center for Infectious Disease"/>
            <person name="Wu L."/>
            <person name="Ma J."/>
        </authorList>
    </citation>
    <scope>NUCLEOTIDE SEQUENCE [LARGE SCALE GENOMIC DNA]</scope>
    <source>
        <strain evidence="5">DT72</strain>
    </source>
</reference>